<protein>
    <submittedName>
        <fullName evidence="2">Uncharacterized protein</fullName>
    </submittedName>
</protein>
<dbReference type="RefSeq" id="WP_120142157.1">
    <property type="nucleotide sequence ID" value="NZ_CP031933.2"/>
</dbReference>
<organism evidence="2 3">
    <name type="scientific">Companilactobacillus zhachilii</name>
    <dbReference type="NCBI Taxonomy" id="2304606"/>
    <lineage>
        <taxon>Bacteria</taxon>
        <taxon>Bacillati</taxon>
        <taxon>Bacillota</taxon>
        <taxon>Bacilli</taxon>
        <taxon>Lactobacillales</taxon>
        <taxon>Lactobacillaceae</taxon>
        <taxon>Companilactobacillus</taxon>
    </lineage>
</organism>
<dbReference type="AlphaFoldDB" id="A0A386PU67"/>
<dbReference type="OrthoDB" id="2283419at2"/>
<evidence type="ECO:0000256" key="1">
    <source>
        <dbReference type="SAM" id="Phobius"/>
    </source>
</evidence>
<evidence type="ECO:0000313" key="3">
    <source>
        <dbReference type="Proteomes" id="UP000267208"/>
    </source>
</evidence>
<accession>A0A386PU67</accession>
<dbReference type="KEGG" id="lzh:D1B17_04405"/>
<gene>
    <name evidence="2" type="ORF">D1B17_04405</name>
</gene>
<reference evidence="3" key="1">
    <citation type="submission" date="2018-08" db="EMBL/GenBank/DDBJ databases">
        <title>Genome of Lactobacillus sp. HBUAS52074.</title>
        <authorList>
            <person name="Guo Z."/>
            <person name="Zhang Z.D."/>
        </authorList>
    </citation>
    <scope>NUCLEOTIDE SEQUENCE [LARGE SCALE GENOMIC DNA]</scope>
    <source>
        <strain evidence="3">HBUAS52074</strain>
    </source>
</reference>
<evidence type="ECO:0000313" key="2">
    <source>
        <dbReference type="EMBL" id="AYE37910.1"/>
    </source>
</evidence>
<keyword evidence="1" id="KW-0472">Membrane</keyword>
<keyword evidence="3" id="KW-1185">Reference proteome</keyword>
<name>A0A386PU67_9LACO</name>
<dbReference type="Proteomes" id="UP000267208">
    <property type="component" value="Chromosome"/>
</dbReference>
<keyword evidence="1" id="KW-0812">Transmembrane</keyword>
<proteinExistence type="predicted"/>
<dbReference type="EMBL" id="CP031933">
    <property type="protein sequence ID" value="AYE37910.1"/>
    <property type="molecule type" value="Genomic_DNA"/>
</dbReference>
<feature type="transmembrane region" description="Helical" evidence="1">
    <location>
        <begin position="174"/>
        <end position="192"/>
    </location>
</feature>
<sequence>MTILINKKINLTKDSDAFIQQYIEYLQDVNPKDLYEGLSNKQILKNKFIFKINQLENLDLVNVDLHVTNNTIYVLGRFWNSKIVNLGAIPLTKPLKMALAQDSYPTLSISGGNYKKVVTDKNGEDTIVDHFEPYQLTLQIHKAEPINYNVEKIDTLYHRTFKSEQSLITISKNLMRCFAVFGLLLGLGFMFLGFFLTGLMVIIAFFGVNSYTLLLADTHMQPQRQRVNS</sequence>
<keyword evidence="1" id="KW-1133">Transmembrane helix</keyword>